<evidence type="ECO:0000313" key="16">
    <source>
        <dbReference type="Proteomes" id="UP000244180"/>
    </source>
</evidence>
<dbReference type="Gene3D" id="3.40.50.720">
    <property type="entry name" value="NAD(P)-binding Rossmann-like Domain"/>
    <property type="match status" value="1"/>
</dbReference>
<dbReference type="CDD" id="cd04909">
    <property type="entry name" value="ACT_PDH-BS"/>
    <property type="match status" value="1"/>
</dbReference>
<reference evidence="13 15" key="1">
    <citation type="submission" date="2015-09" db="EMBL/GenBank/DDBJ databases">
        <title>Draft genome sequence of Hydrogenibacillus schlegelii DSM 2000.</title>
        <authorList>
            <person name="Hemp J."/>
        </authorList>
    </citation>
    <scope>NUCLEOTIDE SEQUENCE [LARGE SCALE GENOMIC DNA]</scope>
    <source>
        <strain evidence="13 15">MA 48</strain>
    </source>
</reference>
<dbReference type="Pfam" id="PF02153">
    <property type="entry name" value="PDH_N"/>
    <property type="match status" value="1"/>
</dbReference>
<protein>
    <recommendedName>
        <fullName evidence="4">Prephenate dehydrogenase</fullName>
        <ecNumber evidence="3">1.3.1.12</ecNumber>
    </recommendedName>
</protein>
<dbReference type="InterPro" id="IPR045865">
    <property type="entry name" value="ACT-like_dom_sf"/>
</dbReference>
<evidence type="ECO:0000256" key="8">
    <source>
        <dbReference type="ARBA" id="ARBA00023027"/>
    </source>
</evidence>
<dbReference type="PANTHER" id="PTHR21363:SF0">
    <property type="entry name" value="PREPHENATE DEHYDROGENASE [NADP(+)]"/>
    <property type="match status" value="1"/>
</dbReference>
<dbReference type="PROSITE" id="PS51176">
    <property type="entry name" value="PDH_ADH"/>
    <property type="match status" value="1"/>
</dbReference>
<dbReference type="GO" id="GO:0004665">
    <property type="term" value="F:prephenate dehydrogenase (NADP+) activity"/>
    <property type="evidence" value="ECO:0007669"/>
    <property type="project" value="InterPro"/>
</dbReference>
<feature type="domain" description="Prephenate/arogenate dehydrogenase" evidence="12">
    <location>
        <begin position="5"/>
        <end position="295"/>
    </location>
</feature>
<dbReference type="GO" id="GO:0008977">
    <property type="term" value="F:prephenate dehydrogenase (NAD+) activity"/>
    <property type="evidence" value="ECO:0007669"/>
    <property type="project" value="UniProtKB-EC"/>
</dbReference>
<dbReference type="InterPro" id="IPR036291">
    <property type="entry name" value="NAD(P)-bd_dom_sf"/>
</dbReference>
<evidence type="ECO:0000256" key="6">
    <source>
        <dbReference type="ARBA" id="ARBA00022605"/>
    </source>
</evidence>
<dbReference type="InterPro" id="IPR003099">
    <property type="entry name" value="Prephen_DH"/>
</dbReference>
<keyword evidence="11" id="KW-0812">Transmembrane</keyword>
<evidence type="ECO:0000256" key="2">
    <source>
        <dbReference type="ARBA" id="ARBA00007964"/>
    </source>
</evidence>
<comment type="similarity">
    <text evidence="2">Belongs to the prephenate/arogenate dehydrogenase family.</text>
</comment>
<reference evidence="14 16" key="2">
    <citation type="submission" date="2017-08" db="EMBL/GenBank/DDBJ databases">
        <title>Burning lignite coal seam in the remote Altai Mountains harbors a hydrogen-driven thermophilic microbial community.</title>
        <authorList>
            <person name="Kadnikov V.V."/>
            <person name="Mardanov A.V."/>
            <person name="Ivasenko D."/>
            <person name="Beletsky A.V."/>
            <person name="Karnachuk O.V."/>
            <person name="Ravin N.V."/>
        </authorList>
    </citation>
    <scope>NUCLEOTIDE SEQUENCE [LARGE SCALE GENOMIC DNA]</scope>
    <source>
        <strain evidence="14">AL33</strain>
    </source>
</reference>
<comment type="catalytic activity">
    <reaction evidence="10">
        <text>prephenate + NAD(+) = 3-(4-hydroxyphenyl)pyruvate + CO2 + NADH</text>
        <dbReference type="Rhea" id="RHEA:13869"/>
        <dbReference type="ChEBI" id="CHEBI:16526"/>
        <dbReference type="ChEBI" id="CHEBI:29934"/>
        <dbReference type="ChEBI" id="CHEBI:36242"/>
        <dbReference type="ChEBI" id="CHEBI:57540"/>
        <dbReference type="ChEBI" id="CHEBI:57945"/>
        <dbReference type="EC" id="1.3.1.12"/>
    </reaction>
</comment>
<feature type="transmembrane region" description="Helical" evidence="11">
    <location>
        <begin position="7"/>
        <end position="25"/>
    </location>
</feature>
<dbReference type="AlphaFoldDB" id="A0A179IM19"/>
<dbReference type="RefSeq" id="WP_066202520.1">
    <property type="nucleotide sequence ID" value="NZ_CBCSAS010000005.1"/>
</dbReference>
<evidence type="ECO:0000256" key="11">
    <source>
        <dbReference type="SAM" id="Phobius"/>
    </source>
</evidence>
<dbReference type="NCBIfam" id="NF005107">
    <property type="entry name" value="PRK06545.1-5"/>
    <property type="match status" value="1"/>
</dbReference>
<evidence type="ECO:0000256" key="3">
    <source>
        <dbReference type="ARBA" id="ARBA00012068"/>
    </source>
</evidence>
<evidence type="ECO:0000256" key="10">
    <source>
        <dbReference type="ARBA" id="ARBA00049260"/>
    </source>
</evidence>
<evidence type="ECO:0000256" key="4">
    <source>
        <dbReference type="ARBA" id="ARBA00016891"/>
    </source>
</evidence>
<dbReference type="Gene3D" id="1.10.3660.10">
    <property type="entry name" value="6-phosphogluconate dehydrogenase C-terminal like domain"/>
    <property type="match status" value="1"/>
</dbReference>
<sequence length="389" mass="42147">MTERTEAVVVGMGLIGGSIAAVLRARGLRVSGVDRLVARAERAAQRGLIDRALRPEAAEAAYRAADLIVLALPVLSIVPALRRLAEERLKPGVIVTDVGSTKRSIVAEAEALFAGRDVRFIGGHPMAGSHKSGVEAAHPDLFENAYYVLCPSRLAEAADVERLKDWLAPARVKWLVMDPAEHDRVVAVISHLPHVVAALLVQMLARREAESPYYALLAAGGFKDLTRIAASNPEMWRDIVLDNRAAILAAFEEWETDLRSVRAMLEAGDGPALEAFFAAAARYRARLPERRPGAIRPAYDLFVDIPDRPGEIGRLATRLGAAGINLTNLEILELREDVFGVLRLAFRNDRDRERAAALLVEAGYPVYAFSNGEMKAFGPAGGGEGGRGR</sequence>
<dbReference type="InterPro" id="IPR046825">
    <property type="entry name" value="PDH_C"/>
</dbReference>
<accession>A0A179IM19</accession>
<dbReference type="Proteomes" id="UP000243024">
    <property type="component" value="Unassembled WGS sequence"/>
</dbReference>
<dbReference type="Proteomes" id="UP000244180">
    <property type="component" value="Unassembled WGS sequence"/>
</dbReference>
<dbReference type="SUPFAM" id="SSF51735">
    <property type="entry name" value="NAD(P)-binding Rossmann-fold domains"/>
    <property type="match status" value="1"/>
</dbReference>
<name>A0A179IM19_HYDSH</name>
<evidence type="ECO:0000256" key="7">
    <source>
        <dbReference type="ARBA" id="ARBA00023002"/>
    </source>
</evidence>
<evidence type="ECO:0000313" key="15">
    <source>
        <dbReference type="Proteomes" id="UP000243024"/>
    </source>
</evidence>
<dbReference type="PANTHER" id="PTHR21363">
    <property type="entry name" value="PREPHENATE DEHYDROGENASE"/>
    <property type="match status" value="1"/>
</dbReference>
<dbReference type="InterPro" id="IPR008927">
    <property type="entry name" value="6-PGluconate_DH-like_C_sf"/>
</dbReference>
<evidence type="ECO:0000256" key="5">
    <source>
        <dbReference type="ARBA" id="ARBA00022498"/>
    </source>
</evidence>
<dbReference type="FunFam" id="3.40.50.720:FF:000208">
    <property type="entry name" value="Prephenate dehydrogenase"/>
    <property type="match status" value="1"/>
</dbReference>
<comment type="pathway">
    <text evidence="1">Amino-acid biosynthesis; L-tyrosine biosynthesis; (4-hydroxyphenyl)pyruvate from prephenate (NAD(+) route): step 1/1.</text>
</comment>
<evidence type="ECO:0000259" key="12">
    <source>
        <dbReference type="PROSITE" id="PS51176"/>
    </source>
</evidence>
<evidence type="ECO:0000313" key="13">
    <source>
        <dbReference type="EMBL" id="OAR03727.1"/>
    </source>
</evidence>
<keyword evidence="9" id="KW-0057">Aromatic amino acid biosynthesis</keyword>
<dbReference type="InterPro" id="IPR050812">
    <property type="entry name" value="Preph/Arog_dehydrog"/>
</dbReference>
<dbReference type="EMBL" id="JXBB01000045">
    <property type="protein sequence ID" value="OAR03727.1"/>
    <property type="molecule type" value="Genomic_DNA"/>
</dbReference>
<evidence type="ECO:0000256" key="1">
    <source>
        <dbReference type="ARBA" id="ARBA00005067"/>
    </source>
</evidence>
<dbReference type="EC" id="1.3.1.12" evidence="3"/>
<dbReference type="EMBL" id="PEBV01000025">
    <property type="protein sequence ID" value="PTQ52358.1"/>
    <property type="molecule type" value="Genomic_DNA"/>
</dbReference>
<keyword evidence="8" id="KW-0520">NAD</keyword>
<dbReference type="GO" id="GO:0006571">
    <property type="term" value="P:tyrosine biosynthetic process"/>
    <property type="evidence" value="ECO:0007669"/>
    <property type="project" value="UniProtKB-KW"/>
</dbReference>
<organism evidence="13 15">
    <name type="scientific">Hydrogenibacillus schlegelii</name>
    <name type="common">Bacillus schlegelii</name>
    <dbReference type="NCBI Taxonomy" id="1484"/>
    <lineage>
        <taxon>Bacteria</taxon>
        <taxon>Bacillati</taxon>
        <taxon>Bacillota</taxon>
        <taxon>Bacilli</taxon>
        <taxon>Bacillales</taxon>
        <taxon>Bacillales Family X. Incertae Sedis</taxon>
        <taxon>Hydrogenibacillus</taxon>
    </lineage>
</organism>
<keyword evidence="15" id="KW-1185">Reference proteome</keyword>
<dbReference type="Pfam" id="PF20463">
    <property type="entry name" value="PDH_C"/>
    <property type="match status" value="1"/>
</dbReference>
<keyword evidence="6" id="KW-0028">Amino-acid biosynthesis</keyword>
<keyword evidence="11" id="KW-0472">Membrane</keyword>
<keyword evidence="5" id="KW-0827">Tyrosine biosynthesis</keyword>
<dbReference type="InterPro" id="IPR046826">
    <property type="entry name" value="PDH_N"/>
</dbReference>
<dbReference type="STRING" id="1484.SA87_00650"/>
<keyword evidence="11" id="KW-1133">Transmembrane helix</keyword>
<dbReference type="GO" id="GO:0070403">
    <property type="term" value="F:NAD+ binding"/>
    <property type="evidence" value="ECO:0007669"/>
    <property type="project" value="InterPro"/>
</dbReference>
<comment type="caution">
    <text evidence="13">The sequence shown here is derived from an EMBL/GenBank/DDBJ whole genome shotgun (WGS) entry which is preliminary data.</text>
</comment>
<dbReference type="Gene3D" id="3.30.70.260">
    <property type="match status" value="1"/>
</dbReference>
<dbReference type="OrthoDB" id="9802008at2"/>
<evidence type="ECO:0000313" key="14">
    <source>
        <dbReference type="EMBL" id="PTQ52358.1"/>
    </source>
</evidence>
<evidence type="ECO:0000256" key="9">
    <source>
        <dbReference type="ARBA" id="ARBA00023141"/>
    </source>
</evidence>
<dbReference type="SUPFAM" id="SSF48179">
    <property type="entry name" value="6-phosphogluconate dehydrogenase C-terminal domain-like"/>
    <property type="match status" value="1"/>
</dbReference>
<gene>
    <name evidence="14" type="ORF">HSCHL_0409</name>
    <name evidence="13" type="ORF">SA87_00650</name>
</gene>
<proteinExistence type="inferred from homology"/>
<dbReference type="SUPFAM" id="SSF55021">
    <property type="entry name" value="ACT-like"/>
    <property type="match status" value="1"/>
</dbReference>
<dbReference type="FunFam" id="1.10.3660.10:FF:000003">
    <property type="entry name" value="Prephenate dehydrogenase"/>
    <property type="match status" value="1"/>
</dbReference>
<keyword evidence="7" id="KW-0560">Oxidoreductase</keyword>